<dbReference type="PANTHER" id="PTHR35802">
    <property type="entry name" value="PROTEASE SYNTHASE AND SPORULATION PROTEIN PAI 2"/>
    <property type="match status" value="1"/>
</dbReference>
<comment type="caution">
    <text evidence="1">The sequence shown here is derived from an EMBL/GenBank/DDBJ whole genome shotgun (WGS) entry which is preliminary data.</text>
</comment>
<dbReference type="Gene3D" id="2.30.110.10">
    <property type="entry name" value="Electron Transport, Fmn-binding Protein, Chain A"/>
    <property type="match status" value="1"/>
</dbReference>
<evidence type="ECO:0000313" key="2">
    <source>
        <dbReference type="Proteomes" id="UP000566819"/>
    </source>
</evidence>
<dbReference type="Proteomes" id="UP000566819">
    <property type="component" value="Unassembled WGS sequence"/>
</dbReference>
<dbReference type="AlphaFoldDB" id="A0A8H4W456"/>
<organism evidence="1 2">
    <name type="scientific">Cudoniella acicularis</name>
    <dbReference type="NCBI Taxonomy" id="354080"/>
    <lineage>
        <taxon>Eukaryota</taxon>
        <taxon>Fungi</taxon>
        <taxon>Dikarya</taxon>
        <taxon>Ascomycota</taxon>
        <taxon>Pezizomycotina</taxon>
        <taxon>Leotiomycetes</taxon>
        <taxon>Helotiales</taxon>
        <taxon>Tricladiaceae</taxon>
        <taxon>Cudoniella</taxon>
    </lineage>
</organism>
<dbReference type="InterPro" id="IPR012349">
    <property type="entry name" value="Split_barrel_FMN-bd"/>
</dbReference>
<dbReference type="Pfam" id="PF04299">
    <property type="entry name" value="FMN_bind_2"/>
    <property type="match status" value="1"/>
</dbReference>
<dbReference type="OrthoDB" id="2101473at2759"/>
<dbReference type="EMBL" id="JAAMPI010000565">
    <property type="protein sequence ID" value="KAF4630299.1"/>
    <property type="molecule type" value="Genomic_DNA"/>
</dbReference>
<evidence type="ECO:0008006" key="3">
    <source>
        <dbReference type="Google" id="ProtNLM"/>
    </source>
</evidence>
<evidence type="ECO:0000313" key="1">
    <source>
        <dbReference type="EMBL" id="KAF4630299.1"/>
    </source>
</evidence>
<accession>A0A8H4W456</accession>
<proteinExistence type="predicted"/>
<dbReference type="InterPro" id="IPR007396">
    <property type="entry name" value="TR_PAI2-type"/>
</dbReference>
<gene>
    <name evidence="1" type="ORF">G7Y89_g7842</name>
</gene>
<protein>
    <recommendedName>
        <fullName evidence="3">Transcriptional regulator</fullName>
    </recommendedName>
</protein>
<name>A0A8H4W456_9HELO</name>
<dbReference type="SUPFAM" id="SSF50475">
    <property type="entry name" value="FMN-binding split barrel"/>
    <property type="match status" value="1"/>
</dbReference>
<dbReference type="PANTHER" id="PTHR35802:SF1">
    <property type="entry name" value="PROTEASE SYNTHASE AND SPORULATION PROTEIN PAI 2"/>
    <property type="match status" value="1"/>
</dbReference>
<keyword evidence="2" id="KW-1185">Reference proteome</keyword>
<sequence length="265" mass="29842">MYLRPVHTEHDLKIIYEFIQSNPLGVITTGIKSDNYPFLQSSHIPWVLDLPPHTPEGTPSTEENKLLGTLRGHVARANPQAKAMIESVASLPIPTEGGVKLEQEVLILFTSPHQQHYVTPKFYTTTKPSTGKVVPTWNYAAVQVYGTLTLYHDSKSPQTEDFLRKLLNDLTKLAEEDVMGYDGEEGREKAWTVAEAPESYVGLLKKAIVGVEVRIDRVEGKWKMSQELAEGDREGTIKGFKELGTWKGDEIARTVEERARRKDEK</sequence>
<reference evidence="1 2" key="1">
    <citation type="submission" date="2020-03" db="EMBL/GenBank/DDBJ databases">
        <title>Draft Genome Sequence of Cudoniella acicularis.</title>
        <authorList>
            <person name="Buettner E."/>
            <person name="Kellner H."/>
        </authorList>
    </citation>
    <scope>NUCLEOTIDE SEQUENCE [LARGE SCALE GENOMIC DNA]</scope>
    <source>
        <strain evidence="1 2">DSM 108380</strain>
    </source>
</reference>